<gene>
    <name evidence="9" type="ORF">P250_02266</name>
</gene>
<keyword evidence="5 6" id="KW-0472">Membrane</keyword>
<evidence type="ECO:0000256" key="1">
    <source>
        <dbReference type="ARBA" id="ARBA00004651"/>
    </source>
</evidence>
<proteinExistence type="predicted"/>
<feature type="domain" description="ComEC/Rec2-related protein" evidence="7">
    <location>
        <begin position="161"/>
        <end position="214"/>
    </location>
</feature>
<dbReference type="AlphaFoldDB" id="A0AAD3G6N4"/>
<dbReference type="InterPro" id="IPR052159">
    <property type="entry name" value="Competence_DNA_uptake"/>
</dbReference>
<name>A0AAD3G6N4_FRATT</name>
<organism evidence="9 10">
    <name type="scientific">Francisella tularensis subsp. tularensis str. SCHU S4 substr. FSC237</name>
    <dbReference type="NCBI Taxonomy" id="1341660"/>
    <lineage>
        <taxon>Bacteria</taxon>
        <taxon>Pseudomonadati</taxon>
        <taxon>Pseudomonadota</taxon>
        <taxon>Gammaproteobacteria</taxon>
        <taxon>Thiotrichales</taxon>
        <taxon>Francisellaceae</taxon>
        <taxon>Francisella</taxon>
    </lineage>
</organism>
<keyword evidence="3 6" id="KW-0812">Transmembrane</keyword>
<evidence type="ECO:0000256" key="4">
    <source>
        <dbReference type="ARBA" id="ARBA00022989"/>
    </source>
</evidence>
<comment type="caution">
    <text evidence="9">The sequence shown here is derived from an EMBL/GenBank/DDBJ whole genome shotgun (WGS) entry which is preliminary data.</text>
</comment>
<evidence type="ECO:0000313" key="10">
    <source>
        <dbReference type="Proteomes" id="UP000023806"/>
    </source>
</evidence>
<dbReference type="GO" id="GO:0005886">
    <property type="term" value="C:plasma membrane"/>
    <property type="evidence" value="ECO:0007669"/>
    <property type="project" value="UniProtKB-SubCell"/>
</dbReference>
<dbReference type="PANTHER" id="PTHR30619">
    <property type="entry name" value="DNA INTERNALIZATION/COMPETENCE PROTEIN COMEC/REC2"/>
    <property type="match status" value="1"/>
</dbReference>
<feature type="transmembrane region" description="Helical" evidence="6">
    <location>
        <begin position="184"/>
        <end position="207"/>
    </location>
</feature>
<comment type="subcellular location">
    <subcellularLocation>
        <location evidence="1">Cell membrane</location>
        <topology evidence="1">Multi-pass membrane protein</topology>
    </subcellularLocation>
</comment>
<dbReference type="PANTHER" id="PTHR30619:SF1">
    <property type="entry name" value="RECOMBINATION PROTEIN 2"/>
    <property type="match status" value="1"/>
</dbReference>
<evidence type="ECO:0000259" key="7">
    <source>
        <dbReference type="Pfam" id="PF03772"/>
    </source>
</evidence>
<keyword evidence="2" id="KW-1003">Cell membrane</keyword>
<dbReference type="Proteomes" id="UP000023806">
    <property type="component" value="Unassembled WGS sequence"/>
</dbReference>
<evidence type="ECO:0000256" key="6">
    <source>
        <dbReference type="SAM" id="Phobius"/>
    </source>
</evidence>
<keyword evidence="4 6" id="KW-1133">Transmembrane helix</keyword>
<dbReference type="EMBL" id="JIDS01000001">
    <property type="protein sequence ID" value="EZK42078.1"/>
    <property type="molecule type" value="Genomic_DNA"/>
</dbReference>
<feature type="domain" description="DUF4131" evidence="8">
    <location>
        <begin position="8"/>
        <end position="117"/>
    </location>
</feature>
<evidence type="ECO:0000256" key="2">
    <source>
        <dbReference type="ARBA" id="ARBA00022475"/>
    </source>
</evidence>
<evidence type="ECO:0000313" key="9">
    <source>
        <dbReference type="EMBL" id="EZK42078.1"/>
    </source>
</evidence>
<dbReference type="InterPro" id="IPR004477">
    <property type="entry name" value="ComEC_N"/>
</dbReference>
<evidence type="ECO:0000259" key="8">
    <source>
        <dbReference type="Pfam" id="PF13567"/>
    </source>
</evidence>
<protein>
    <submittedName>
        <fullName evidence="9">Uncharacterized protein</fullName>
    </submittedName>
</protein>
<dbReference type="InterPro" id="IPR025405">
    <property type="entry name" value="DUF4131"/>
</dbReference>
<accession>A0AAD3G6N4</accession>
<reference evidence="9 10" key="1">
    <citation type="submission" date="2014-03" db="EMBL/GenBank/DDBJ databases">
        <title>The Genome Sequence of Francisella tularensis subsp. tularensis str. SCHU S4 substr. FSC043.</title>
        <authorList>
            <consortium name="The Broad Institute Genomics Platform"/>
            <consortium name="The Broad Institute Genome Sequencing Center for Infectious Disease"/>
            <person name="Chapman S.B."/>
            <person name="Guina T."/>
            <person name="Gelhaus C."/>
            <person name="Comer J."/>
            <person name="Sellati T."/>
            <person name="Sjostedt A."/>
            <person name="Young S.K."/>
            <person name="Zeng Q."/>
            <person name="Gargeya S."/>
            <person name="Abouelleil A."/>
            <person name="Alvarado L."/>
            <person name="Chapman S.B."/>
            <person name="Gainer-Dewar J."/>
            <person name="Goldberg J."/>
            <person name="Griggs A."/>
            <person name="Gujja S."/>
            <person name="Hansen M."/>
            <person name="Howarth C."/>
            <person name="Imamovic A."/>
            <person name="Larimer J."/>
            <person name="Murphy C."/>
            <person name="Naylor J."/>
            <person name="Pearson M."/>
            <person name="Poon T.W."/>
            <person name="Priest M."/>
            <person name="Roberts A."/>
            <person name="Saif S."/>
            <person name="Shea T."/>
            <person name="Sykes S."/>
            <person name="Wortman J."/>
            <person name="Nusbaum C."/>
            <person name="Birren B."/>
        </authorList>
    </citation>
    <scope>NUCLEOTIDE SEQUENCE [LARGE SCALE GENOMIC DNA]</scope>
    <source>
        <strain evidence="9 10">Schu S4</strain>
    </source>
</reference>
<evidence type="ECO:0000256" key="5">
    <source>
        <dbReference type="ARBA" id="ARBA00023136"/>
    </source>
</evidence>
<dbReference type="Pfam" id="PF13567">
    <property type="entry name" value="DUF4131"/>
    <property type="match status" value="1"/>
</dbReference>
<sequence>MLIRQRCLLIILLFISVCSSYSYDKLEEFKYNQNILLTGIVSGIPKLQDDQYEFIFHSYKYGDILLKAAKSYRHYLIPANKLELEAKIYKPHEYDNLSAFNYAEYLEHNDIITLGKVIDNSAIAYKGTASLYLSQRIRYYLYNHLQRQLSNFKQKDFAIALLIGDKNFDQSQQNLLISSGTSHLMVISGLHVGLLAFIAFIVFRGLWSLSPRLCRNLPAQYIVGL</sequence>
<evidence type="ECO:0000256" key="3">
    <source>
        <dbReference type="ARBA" id="ARBA00022692"/>
    </source>
</evidence>
<dbReference type="Pfam" id="PF03772">
    <property type="entry name" value="Competence"/>
    <property type="match status" value="1"/>
</dbReference>